<evidence type="ECO:0000259" key="3">
    <source>
        <dbReference type="Pfam" id="PF20446"/>
    </source>
</evidence>
<evidence type="ECO:0008006" key="7">
    <source>
        <dbReference type="Google" id="ProtNLM"/>
    </source>
</evidence>
<evidence type="ECO:0000256" key="1">
    <source>
        <dbReference type="SAM" id="MobiDB-lite"/>
    </source>
</evidence>
<dbReference type="STRING" id="321146.A0A139H998"/>
<sequence length="645" mass="69766">MRQPAGLVGIARKYSPSSTRSMSAGQGGGRGRGAYYKARYGGRGPASHAQPDASSDRPRSWQRLEADLVAIDALQYGAYKRLLGRYQHEEHPPFTLSVHHVQGDAYAAPSRVAAIVKWSETGFPDDCLKHDIRRTALCDYVTRIAASVIQSKHLDRNVGSANGGWSGPKGGAFSINQPGQEILPRTSAMISGNDSIELRFTVSLPAAGRNILGQQAWQILGINLVDVVRQSLFLASLGKRKLEKHISSAEQQQSLRQQLDQRGLVAFVANGSILPRASGASQAPMNSSDLVTFQSPKALEVTLTSANLNAYTGMGIPKGVTLLTGGGFHGKSTLLEALELGIYNHIPGDGREAVVTDDTAVKIRAEDGRSVSKTDISPYISRLPGGKATNAFTTEDASGSTSMAANIQEALEMGCKTLLIDEDSSATNLLVRDWRMEKLVRDEPITPLISKARALWHQHGVSTIIVVGGLGDWLSIADNVIAMDSYIPRHINQEVQKLMAQHPFVVTQDEHYGSIPRRAIKVDLEGLRSPLAFRKKFIGMNSQQKDAVDNPGRDESGIDLGGLDQIAEIGQSRTIAVLLQHIATETKEHALSLADICERLKRYIGTETCLPTSLVGGELVAIRRFELAAAISRIRGVSLRVDSQP</sequence>
<feature type="domain" description="MRB1590-like C-terminal" evidence="4">
    <location>
        <begin position="555"/>
        <end position="639"/>
    </location>
</feature>
<dbReference type="Pfam" id="PF09818">
    <property type="entry name" value="ABC_ATPase"/>
    <property type="match status" value="1"/>
</dbReference>
<dbReference type="EMBL" id="LFZN01000101">
    <property type="protein sequence ID" value="KXS99013.1"/>
    <property type="molecule type" value="Genomic_DNA"/>
</dbReference>
<dbReference type="InterPro" id="IPR019195">
    <property type="entry name" value="ABC_ATPase_put"/>
</dbReference>
<feature type="region of interest" description="Disordered" evidence="1">
    <location>
        <begin position="1"/>
        <end position="59"/>
    </location>
</feature>
<dbReference type="AlphaFoldDB" id="A0A139H998"/>
<dbReference type="InterPro" id="IPR049069">
    <property type="entry name" value="MRB1590-like_C"/>
</dbReference>
<accession>A0A139H998</accession>
<dbReference type="Proteomes" id="UP000070133">
    <property type="component" value="Unassembled WGS sequence"/>
</dbReference>
<name>A0A139H998_9PEZI</name>
<keyword evidence="6" id="KW-1185">Reference proteome</keyword>
<evidence type="ECO:0000259" key="4">
    <source>
        <dbReference type="Pfam" id="PF21117"/>
    </source>
</evidence>
<feature type="domain" description="ATPase of the ABC class N-terminal" evidence="3">
    <location>
        <begin position="62"/>
        <end position="233"/>
    </location>
</feature>
<dbReference type="Pfam" id="PF20446">
    <property type="entry name" value="ABC_N"/>
    <property type="match status" value="1"/>
</dbReference>
<dbReference type="InterPro" id="IPR046833">
    <property type="entry name" value="ABC_N"/>
</dbReference>
<proteinExistence type="predicted"/>
<reference evidence="5 6" key="1">
    <citation type="submission" date="2015-07" db="EMBL/GenBank/DDBJ databases">
        <title>Comparative genomics of the Sigatoka disease complex on banana suggests a link between parallel evolutionary changes in Pseudocercospora fijiensis and Pseudocercospora eumusae and increased virulence on the banana host.</title>
        <authorList>
            <person name="Chang T.-C."/>
            <person name="Salvucci A."/>
            <person name="Crous P.W."/>
            <person name="Stergiopoulos I."/>
        </authorList>
    </citation>
    <scope>NUCLEOTIDE SEQUENCE [LARGE SCALE GENOMIC DNA]</scope>
    <source>
        <strain evidence="5 6">CBS 114824</strain>
    </source>
</reference>
<gene>
    <name evidence="5" type="ORF">AC578_6173</name>
</gene>
<evidence type="ECO:0000259" key="2">
    <source>
        <dbReference type="Pfam" id="PF09818"/>
    </source>
</evidence>
<dbReference type="Pfam" id="PF21117">
    <property type="entry name" value="MRB1590_C"/>
    <property type="match status" value="1"/>
</dbReference>
<protein>
    <recommendedName>
        <fullName evidence="7">Isopentenyl-diphosphate delta-isomerase</fullName>
    </recommendedName>
</protein>
<dbReference type="PANTHER" id="PTHR38149:SF1">
    <property type="entry name" value="ATPASE"/>
    <property type="match status" value="1"/>
</dbReference>
<feature type="domain" description="ATPase of the ABC class C-terminal" evidence="2">
    <location>
        <begin position="239"/>
        <end position="505"/>
    </location>
</feature>
<evidence type="ECO:0000313" key="5">
    <source>
        <dbReference type="EMBL" id="KXS99013.1"/>
    </source>
</evidence>
<dbReference type="InterPro" id="IPR046834">
    <property type="entry name" value="ABC_ATPase_C"/>
</dbReference>
<organism evidence="5 6">
    <name type="scientific">Pseudocercospora eumusae</name>
    <dbReference type="NCBI Taxonomy" id="321146"/>
    <lineage>
        <taxon>Eukaryota</taxon>
        <taxon>Fungi</taxon>
        <taxon>Dikarya</taxon>
        <taxon>Ascomycota</taxon>
        <taxon>Pezizomycotina</taxon>
        <taxon>Dothideomycetes</taxon>
        <taxon>Dothideomycetidae</taxon>
        <taxon>Mycosphaerellales</taxon>
        <taxon>Mycosphaerellaceae</taxon>
        <taxon>Pseudocercospora</taxon>
    </lineage>
</organism>
<dbReference type="OrthoDB" id="189459at2759"/>
<evidence type="ECO:0000313" key="6">
    <source>
        <dbReference type="Proteomes" id="UP000070133"/>
    </source>
</evidence>
<dbReference type="PANTHER" id="PTHR38149">
    <property type="entry name" value="ATPASE"/>
    <property type="match status" value="1"/>
</dbReference>
<comment type="caution">
    <text evidence="5">The sequence shown here is derived from an EMBL/GenBank/DDBJ whole genome shotgun (WGS) entry which is preliminary data.</text>
</comment>